<dbReference type="NCBIfam" id="NF004019">
    <property type="entry name" value="PRK05481.1"/>
    <property type="match status" value="1"/>
</dbReference>
<keyword evidence="6 9" id="KW-0408">Iron</keyword>
<dbReference type="GO" id="GO:0016992">
    <property type="term" value="F:lipoate synthase activity"/>
    <property type="evidence" value="ECO:0007669"/>
    <property type="project" value="UniProtKB-UniRule"/>
</dbReference>
<evidence type="ECO:0000256" key="2">
    <source>
        <dbReference type="ARBA" id="ARBA00022485"/>
    </source>
</evidence>
<dbReference type="GO" id="GO:0051539">
    <property type="term" value="F:4 iron, 4 sulfur cluster binding"/>
    <property type="evidence" value="ECO:0007669"/>
    <property type="project" value="UniProtKB-UniRule"/>
</dbReference>
<dbReference type="EC" id="2.8.1.8" evidence="9"/>
<dbReference type="Gene3D" id="3.20.20.70">
    <property type="entry name" value="Aldolase class I"/>
    <property type="match status" value="1"/>
</dbReference>
<dbReference type="InterPro" id="IPR007757">
    <property type="entry name" value="MT-A70-like"/>
</dbReference>
<feature type="binding site" evidence="9">
    <location>
        <position position="582"/>
    </location>
    <ligand>
        <name>[4Fe-4S] cluster</name>
        <dbReference type="ChEBI" id="CHEBI:49883"/>
        <label>1</label>
    </ligand>
</feature>
<feature type="region of interest" description="Disordered" evidence="11">
    <location>
        <begin position="49"/>
        <end position="109"/>
    </location>
</feature>
<dbReference type="HAMAP" id="MF_00206">
    <property type="entry name" value="Lipoyl_synth"/>
    <property type="match status" value="1"/>
</dbReference>
<keyword evidence="4 9" id="KW-0949">S-adenosyl-L-methionine</keyword>
<evidence type="ECO:0000256" key="7">
    <source>
        <dbReference type="ARBA" id="ARBA00023014"/>
    </source>
</evidence>
<dbReference type="SUPFAM" id="SSF102114">
    <property type="entry name" value="Radical SAM enzymes"/>
    <property type="match status" value="1"/>
</dbReference>
<keyword evidence="7 9" id="KW-0411">Iron-sulfur</keyword>
<keyword evidence="9" id="KW-0496">Mitochondrion</keyword>
<dbReference type="InterPro" id="IPR058240">
    <property type="entry name" value="rSAM_sf"/>
</dbReference>
<dbReference type="GO" id="GO:0046872">
    <property type="term" value="F:metal ion binding"/>
    <property type="evidence" value="ECO:0007669"/>
    <property type="project" value="UniProtKB-KW"/>
</dbReference>
<evidence type="ECO:0000259" key="12">
    <source>
        <dbReference type="PROSITE" id="PS51918"/>
    </source>
</evidence>
<comment type="catalytic activity">
    <reaction evidence="8 9">
        <text>[[Fe-S] cluster scaffold protein carrying a second [4Fe-4S](2+) cluster] + N(6)-octanoyl-L-lysyl-[protein] + 2 oxidized [2Fe-2S]-[ferredoxin] + 2 S-adenosyl-L-methionine + 4 H(+) = [[Fe-S] cluster scaffold protein] + N(6)-[(R)-dihydrolipoyl]-L-lysyl-[protein] + 4 Fe(3+) + 2 hydrogen sulfide + 2 5'-deoxyadenosine + 2 L-methionine + 2 reduced [2Fe-2S]-[ferredoxin]</text>
        <dbReference type="Rhea" id="RHEA:16585"/>
        <dbReference type="Rhea" id="RHEA-COMP:9928"/>
        <dbReference type="Rhea" id="RHEA-COMP:10000"/>
        <dbReference type="Rhea" id="RHEA-COMP:10001"/>
        <dbReference type="Rhea" id="RHEA-COMP:10475"/>
        <dbReference type="Rhea" id="RHEA-COMP:14568"/>
        <dbReference type="Rhea" id="RHEA-COMP:14569"/>
        <dbReference type="ChEBI" id="CHEBI:15378"/>
        <dbReference type="ChEBI" id="CHEBI:17319"/>
        <dbReference type="ChEBI" id="CHEBI:29034"/>
        <dbReference type="ChEBI" id="CHEBI:29919"/>
        <dbReference type="ChEBI" id="CHEBI:33722"/>
        <dbReference type="ChEBI" id="CHEBI:33737"/>
        <dbReference type="ChEBI" id="CHEBI:33738"/>
        <dbReference type="ChEBI" id="CHEBI:57844"/>
        <dbReference type="ChEBI" id="CHEBI:59789"/>
        <dbReference type="ChEBI" id="CHEBI:78809"/>
        <dbReference type="ChEBI" id="CHEBI:83100"/>
        <dbReference type="EC" id="2.8.1.8"/>
    </reaction>
</comment>
<dbReference type="UniPathway" id="UPA00538">
    <property type="reaction ID" value="UER00593"/>
</dbReference>
<proteinExistence type="inferred from homology"/>
<evidence type="ECO:0000256" key="10">
    <source>
        <dbReference type="PROSITE-ProRule" id="PRU00489"/>
    </source>
</evidence>
<dbReference type="InterPro" id="IPR013785">
    <property type="entry name" value="Aldolase_TIM"/>
</dbReference>
<dbReference type="PANTHER" id="PTHR10949">
    <property type="entry name" value="LIPOYL SYNTHASE"/>
    <property type="match status" value="1"/>
</dbReference>
<keyword evidence="2 9" id="KW-0004">4Fe-4S</keyword>
<feature type="binding site" evidence="9">
    <location>
        <position position="614"/>
    </location>
    <ligand>
        <name>[4Fe-4S] cluster</name>
        <dbReference type="ChEBI" id="CHEBI:49883"/>
        <label>2</label>
        <note>4Fe-4S-S-AdoMet</note>
    </ligand>
</feature>
<keyword evidence="5 9" id="KW-0479">Metal-binding</keyword>
<dbReference type="InterPro" id="IPR006638">
    <property type="entry name" value="Elp3/MiaA/NifB-like_rSAM"/>
</dbReference>
<comment type="function">
    <text evidence="9">Catalyzes the radical-mediated insertion of two sulfur atoms into the C-6 and C-8 positions of the octanoyl moiety bound to the lipoyl domains of lipoate-dependent enzymes, thereby converting the octanoylated domains into lipoylated derivatives.</text>
</comment>
<feature type="domain" description="Radical SAM core" evidence="12">
    <location>
        <begin position="592"/>
        <end position="811"/>
    </location>
</feature>
<evidence type="ECO:0000313" key="14">
    <source>
        <dbReference type="Proteomes" id="UP000053890"/>
    </source>
</evidence>
<dbReference type="SFLD" id="SFLDG01058">
    <property type="entry name" value="lipoyl_synthase_like"/>
    <property type="match status" value="1"/>
</dbReference>
<reference evidence="13 14" key="1">
    <citation type="journal article" date="2015" name="Front. Microbiol.">
        <title>Genome sequence of the plant growth promoting endophytic yeast Rhodotorula graminis WP1.</title>
        <authorList>
            <person name="Firrincieli A."/>
            <person name="Otillar R."/>
            <person name="Salamov A."/>
            <person name="Schmutz J."/>
            <person name="Khan Z."/>
            <person name="Redman R.S."/>
            <person name="Fleck N.D."/>
            <person name="Lindquist E."/>
            <person name="Grigoriev I.V."/>
            <person name="Doty S.L."/>
        </authorList>
    </citation>
    <scope>NUCLEOTIDE SEQUENCE [LARGE SCALE GENOMIC DNA]</scope>
    <source>
        <strain evidence="13 14">WP1</strain>
    </source>
</reference>
<dbReference type="InterPro" id="IPR003698">
    <property type="entry name" value="Lipoyl_synth"/>
</dbReference>
<dbReference type="RefSeq" id="XP_018273465.1">
    <property type="nucleotide sequence ID" value="XM_018415750.1"/>
</dbReference>
<gene>
    <name evidence="13" type="ORF">RHOBADRAFT_51271</name>
</gene>
<comment type="pathway">
    <text evidence="9">Protein modification; protein lipoylation via endogenous pathway; protein N(6)-(lipoyl)lysine from octanoyl-[acyl-carrier-protein]: step 2/2.</text>
</comment>
<feature type="binding site" evidence="9">
    <location>
        <position position="611"/>
    </location>
    <ligand>
        <name>[4Fe-4S] cluster</name>
        <dbReference type="ChEBI" id="CHEBI:49883"/>
        <label>2</label>
        <note>4Fe-4S-S-AdoMet</note>
    </ligand>
</feature>
<dbReference type="GeneID" id="28976198"/>
<dbReference type="Proteomes" id="UP000053890">
    <property type="component" value="Unassembled WGS sequence"/>
</dbReference>
<feature type="compositionally biased region" description="Basic and acidic residues" evidence="11">
    <location>
        <begin position="89"/>
        <end position="109"/>
    </location>
</feature>
<organism evidence="13 14">
    <name type="scientific">Rhodotorula graminis (strain WP1)</name>
    <dbReference type="NCBI Taxonomy" id="578459"/>
    <lineage>
        <taxon>Eukaryota</taxon>
        <taxon>Fungi</taxon>
        <taxon>Dikarya</taxon>
        <taxon>Basidiomycota</taxon>
        <taxon>Pucciniomycotina</taxon>
        <taxon>Microbotryomycetes</taxon>
        <taxon>Sporidiobolales</taxon>
        <taxon>Sporidiobolaceae</taxon>
        <taxon>Rhodotorula</taxon>
    </lineage>
</organism>
<evidence type="ECO:0000256" key="1">
    <source>
        <dbReference type="ARBA" id="ARBA00004173"/>
    </source>
</evidence>
<dbReference type="AlphaFoldDB" id="A0A194SDE3"/>
<feature type="binding site" evidence="9">
    <location>
        <position position="588"/>
    </location>
    <ligand>
        <name>[4Fe-4S] cluster</name>
        <dbReference type="ChEBI" id="CHEBI:49883"/>
        <label>1</label>
    </ligand>
</feature>
<accession>A0A194SDE3</accession>
<dbReference type="NCBIfam" id="NF009544">
    <property type="entry name" value="PRK12928.1"/>
    <property type="match status" value="1"/>
</dbReference>
<evidence type="ECO:0000256" key="8">
    <source>
        <dbReference type="ARBA" id="ARBA00047326"/>
    </source>
</evidence>
<evidence type="ECO:0000256" key="6">
    <source>
        <dbReference type="ARBA" id="ARBA00023004"/>
    </source>
</evidence>
<dbReference type="EMBL" id="KQ474074">
    <property type="protein sequence ID" value="KPV77416.1"/>
    <property type="molecule type" value="Genomic_DNA"/>
</dbReference>
<dbReference type="SFLD" id="SFLDS00029">
    <property type="entry name" value="Radical_SAM"/>
    <property type="match status" value="1"/>
</dbReference>
<dbReference type="OrthoDB" id="3231at2759"/>
<evidence type="ECO:0000256" key="4">
    <source>
        <dbReference type="ARBA" id="ARBA00022691"/>
    </source>
</evidence>
<dbReference type="Pfam" id="PF04055">
    <property type="entry name" value="Radical_SAM"/>
    <property type="match status" value="1"/>
</dbReference>
<evidence type="ECO:0000256" key="9">
    <source>
        <dbReference type="HAMAP-Rule" id="MF_03123"/>
    </source>
</evidence>
<sequence>MPSSILYTAELPTFERTTGQLSLASHHLVSTPHSFLDRFPADYALLFDESPSRPYQQPSRDPVSDQPRRKRRRTAPPPAESASPADFVLQRDKLDRQSTTDKESAEHHASVSLDLRVAIEAVQQGWAERAEHEGWVGEREADRVEWRSRDGGDERNELDLVGIAAAEREREAGEDPVRLDPPRAEVSVPQLFDRLVLNDSPTASVVVELGRRAAVQGPVPAPRAGLLVPPSSGFLLSDLSTWSAPSSGIANVGRSKGGWDVVVIDPPWPNASAARSSSYETFDAYDLWKLDLPALLGDKPAVVAVWLTNRVKFRRLVKDKVFSSWRVKGAAEWWWVKVASATGEPVWPLDATHRRCYEGLLVGHYVPKGVKNLELPSIPQGRTFLSTPVGHSRKPIILDLLLPFLATPTRTPNVLELFARMTLAGPRASTTPNELTGDAQDDECRGFYLAVGNEAVKFNVLERADAMAAFVTRRAVSSSVRSLATTSSPPPIASTSAAAATAAQPHRPRLDALRAEQATIDDFVGEQSGPSLVRDKVVFTKNKTTRLPRYLKTEIPTSASFNKIKSDLRGLKLHTVCEEARCPNIGQCWGGDKGDATATIMLMGDTCTRGCRFCAIKTSRAPPPLDVHEPENTAEAISRWGVGYIVMTSVDRDDLADGGAAHIAETIRRTKTKAPHILIEALTPDFAGDADAIRLVAQSGLDVFAHNMETVESRTPYVRDPRAKYRQSLEVLRVAKAAKDGLITKTSLMLGVGETDEEILQTLKDLRANNVDVVTFGQYMRPTKRHMKVSSYITPDKFDYWAKQAEDLGFLYWASGPLVRSSFKANELLKSSAGKRLLKGLTGRDRGVETITKEGERRLMEGVRM</sequence>
<dbReference type="OMA" id="HRRCYEG"/>
<comment type="subcellular location">
    <subcellularLocation>
        <location evidence="1 9">Mitochondrion</location>
    </subcellularLocation>
</comment>
<evidence type="ECO:0000256" key="5">
    <source>
        <dbReference type="ARBA" id="ARBA00022723"/>
    </source>
</evidence>
<dbReference type="STRING" id="578459.A0A194SDE3"/>
<dbReference type="SMART" id="SM00729">
    <property type="entry name" value="Elp3"/>
    <property type="match status" value="1"/>
</dbReference>
<dbReference type="NCBIfam" id="TIGR00510">
    <property type="entry name" value="lipA"/>
    <property type="match status" value="1"/>
</dbReference>
<evidence type="ECO:0000256" key="11">
    <source>
        <dbReference type="SAM" id="MobiDB-lite"/>
    </source>
</evidence>
<dbReference type="FunFam" id="3.20.20.70:FF:000036">
    <property type="entry name" value="Lipoyl synthase, mitochondrial"/>
    <property type="match status" value="1"/>
</dbReference>
<dbReference type="InterPro" id="IPR031691">
    <property type="entry name" value="LIAS_N"/>
</dbReference>
<keyword evidence="3 9" id="KW-0808">Transferase</keyword>
<feature type="compositionally biased region" description="Low complexity" evidence="11">
    <location>
        <begin position="482"/>
        <end position="505"/>
    </location>
</feature>
<name>A0A194SDE3_RHOGW</name>
<dbReference type="GO" id="GO:0005739">
    <property type="term" value="C:mitochondrion"/>
    <property type="evidence" value="ECO:0007669"/>
    <property type="project" value="UniProtKB-SubCell"/>
</dbReference>
<dbReference type="CDD" id="cd01335">
    <property type="entry name" value="Radical_SAM"/>
    <property type="match status" value="1"/>
</dbReference>
<dbReference type="Pfam" id="PF16881">
    <property type="entry name" value="LIAS_N"/>
    <property type="match status" value="1"/>
</dbReference>
<dbReference type="PANTHER" id="PTHR10949:SF0">
    <property type="entry name" value="LIPOYL SYNTHASE, MITOCHONDRIAL"/>
    <property type="match status" value="1"/>
</dbReference>
<dbReference type="SFLD" id="SFLDF00271">
    <property type="entry name" value="lipoyl_synthase"/>
    <property type="match status" value="1"/>
</dbReference>
<dbReference type="PROSITE" id="PS51143">
    <property type="entry name" value="MT_A70"/>
    <property type="match status" value="1"/>
</dbReference>
<evidence type="ECO:0000256" key="3">
    <source>
        <dbReference type="ARBA" id="ARBA00022679"/>
    </source>
</evidence>
<comment type="similarity">
    <text evidence="10">Belongs to the MT-A70-like family.</text>
</comment>
<comment type="similarity">
    <text evidence="9">Belongs to the radical SAM superfamily. Lipoyl synthase family.</text>
</comment>
<comment type="cofactor">
    <cofactor evidence="9">
        <name>[4Fe-4S] cluster</name>
        <dbReference type="ChEBI" id="CHEBI:49883"/>
    </cofactor>
    <text evidence="9">Binds 2 [4Fe-4S] clusters per subunit. One cluster is coordinated with 3 cysteines and an exchangeable S-adenosyl-L-methionine.</text>
</comment>
<protein>
    <recommendedName>
        <fullName evidence="9">Lipoyl synthase, mitochondrial</fullName>
        <ecNumber evidence="9">2.8.1.8</ecNumber>
    </recommendedName>
    <alternativeName>
        <fullName evidence="9">Lipoate synthase</fullName>
        <shortName evidence="9">LS</shortName>
        <shortName evidence="9">Lip-syn</shortName>
    </alternativeName>
    <alternativeName>
        <fullName evidence="9">Lipoic acid synthase</fullName>
    </alternativeName>
</protein>
<evidence type="ECO:0000313" key="13">
    <source>
        <dbReference type="EMBL" id="KPV77416.1"/>
    </source>
</evidence>
<dbReference type="GO" id="GO:0009249">
    <property type="term" value="P:protein lipoylation"/>
    <property type="evidence" value="ECO:0007669"/>
    <property type="project" value="UniProtKB-UniRule"/>
</dbReference>
<feature type="binding site" evidence="9">
    <location>
        <position position="822"/>
    </location>
    <ligand>
        <name>[4Fe-4S] cluster</name>
        <dbReference type="ChEBI" id="CHEBI:49883"/>
        <label>1</label>
    </ligand>
</feature>
<feature type="binding site" evidence="9">
    <location>
        <position position="577"/>
    </location>
    <ligand>
        <name>[4Fe-4S] cluster</name>
        <dbReference type="ChEBI" id="CHEBI:49883"/>
        <label>1</label>
    </ligand>
</feature>
<dbReference type="InterPro" id="IPR007197">
    <property type="entry name" value="rSAM"/>
</dbReference>
<dbReference type="PROSITE" id="PS51918">
    <property type="entry name" value="RADICAL_SAM"/>
    <property type="match status" value="1"/>
</dbReference>
<keyword evidence="14" id="KW-1185">Reference proteome</keyword>
<feature type="binding site" evidence="9">
    <location>
        <position position="607"/>
    </location>
    <ligand>
        <name>[4Fe-4S] cluster</name>
        <dbReference type="ChEBI" id="CHEBI:49883"/>
        <label>2</label>
        <note>4Fe-4S-S-AdoMet</note>
    </ligand>
</feature>
<dbReference type="Pfam" id="PF05063">
    <property type="entry name" value="MT-A70"/>
    <property type="match status" value="1"/>
</dbReference>
<feature type="region of interest" description="Disordered" evidence="11">
    <location>
        <begin position="482"/>
        <end position="506"/>
    </location>
</feature>